<accession>A0A822N3Q4</accession>
<dbReference type="Proteomes" id="UP000049077">
    <property type="component" value="Unassembled WGS sequence"/>
</dbReference>
<organism evidence="2 4">
    <name type="scientific">Vibrio crassostreae</name>
    <dbReference type="NCBI Taxonomy" id="246167"/>
    <lineage>
        <taxon>Bacteria</taxon>
        <taxon>Pseudomonadati</taxon>
        <taxon>Pseudomonadota</taxon>
        <taxon>Gammaproteobacteria</taxon>
        <taxon>Vibrionales</taxon>
        <taxon>Vibrionaceae</taxon>
        <taxon>Vibrio</taxon>
    </lineage>
</organism>
<dbReference type="EMBL" id="CCJV01000136">
    <property type="protein sequence ID" value="CDT58080.1"/>
    <property type="molecule type" value="Genomic_DNA"/>
</dbReference>
<dbReference type="EMBL" id="CCJX01000103">
    <property type="protein sequence ID" value="CDT32973.1"/>
    <property type="molecule type" value="Genomic_DNA"/>
</dbReference>
<comment type="caution">
    <text evidence="2">The sequence shown here is derived from an EMBL/GenBank/DDBJ whole genome shotgun (WGS) entry which is preliminary data.</text>
</comment>
<dbReference type="Proteomes" id="UP000049495">
    <property type="component" value="Unassembled WGS sequence"/>
</dbReference>
<protein>
    <submittedName>
        <fullName evidence="2">Uncharacterized protein</fullName>
    </submittedName>
</protein>
<proteinExistence type="predicted"/>
<evidence type="ECO:0000313" key="2">
    <source>
        <dbReference type="EMBL" id="CDT58080.1"/>
    </source>
</evidence>
<evidence type="ECO:0000313" key="4">
    <source>
        <dbReference type="Proteomes" id="UP000049495"/>
    </source>
</evidence>
<dbReference type="AlphaFoldDB" id="A0A822N3Q4"/>
<reference evidence="4" key="2">
    <citation type="submission" date="2014-06" db="EMBL/GenBank/DDBJ databases">
        <authorList>
            <person name="Le Roux Frederique"/>
        </authorList>
    </citation>
    <scope>NUCLEOTIDE SEQUENCE [LARGE SCALE GENOMIC DNA]</scope>
    <source>
        <strain evidence="4">J5-5</strain>
    </source>
</reference>
<sequence>MSPVLKQTIDLVLSFTTATTRKLNIQTLASVLQSSNDNESLPRVGFHFSGSLTK</sequence>
<reference evidence="2 3" key="1">
    <citation type="submission" date="2014-06" db="EMBL/GenBank/DDBJ databases">
        <authorList>
            <person name="Le Roux F."/>
        </authorList>
    </citation>
    <scope>NUCLEOTIDE SEQUENCE</scope>
    <source>
        <strain evidence="1 3">J5-4</strain>
        <strain evidence="2">J5-5</strain>
    </source>
</reference>
<evidence type="ECO:0000313" key="1">
    <source>
        <dbReference type="EMBL" id="CDT32973.1"/>
    </source>
</evidence>
<name>A0A822N3Q4_9VIBR</name>
<gene>
    <name evidence="1" type="ORF">VCR4J5_200094</name>
    <name evidence="2" type="ORF">VCR5J5_720017</name>
</gene>
<keyword evidence="3" id="KW-1185">Reference proteome</keyword>
<evidence type="ECO:0000313" key="3">
    <source>
        <dbReference type="Proteomes" id="UP000049077"/>
    </source>
</evidence>